<keyword evidence="1" id="KW-0812">Transmembrane</keyword>
<evidence type="ECO:0000313" key="2">
    <source>
        <dbReference type="EMBL" id="AQN32068.1"/>
    </source>
</evidence>
<sequence length="584" mass="65825">MSTSNNWLNPYQRSFNDIKAKLISELRLQIPEITDYSEGNIFVIIISIFAAIAEVIHYYIDNMAREAFLPTARRYSSLYKHAKLVDYHIKSAIPATVDVVLYKNDDTPIGQDITIPLNTEFTSSDGKTWISTKTVIWYKDSYYVTVPLVQQKSVGVPDRIQLGNILSPDSIIYITDIPSDQKYVEGSMNLYINDEPWILVDTFAYSSSRDKVYKVEIDEQTRPYIKFGDGQFGMKPEYNATIEASYSLTYGSAGNIATNNFTTVPQDIQVIDNKITINNVIPATGGSDYETFNMLKNHIPLSIKTLGVAITKEDFEAIAKMVGGVDKAYANYVCGRYVEIYITPDGGGEASSALLDSVEKTISKSKVITTSIEVLSTHKSQVFLDITITGKKSFKSNDISNQVKKALTTAYDYNNSDINKPVRLSDIYALIDNQSMVDYLTINKLYQLPYPIPQKNTSLPLNISYFVQNINPVTTGEEYIVIVNTFFANKHYDVLIQKFYGEGPDNRILGNGSYGEVINVLDLETQTKIIFQITINKPSENLDYSENDKYELTLLPMNQDLYPLSYQTPIIENQNITLSINEVV</sequence>
<dbReference type="EMBL" id="KX501135">
    <property type="protein sequence ID" value="AQN32084.1"/>
    <property type="molecule type" value="Genomic_DNA"/>
</dbReference>
<evidence type="ECO:0000256" key="1">
    <source>
        <dbReference type="SAM" id="Phobius"/>
    </source>
</evidence>
<keyword evidence="1" id="KW-0472">Membrane</keyword>
<accession>A0A1Q1PVP2</accession>
<keyword evidence="1" id="KW-1133">Transmembrane helix</keyword>
<dbReference type="EMBL" id="KX501139">
    <property type="protein sequence ID" value="AQN32148.1"/>
    <property type="molecule type" value="Genomic_DNA"/>
</dbReference>
<evidence type="ECO:0000313" key="5">
    <source>
        <dbReference type="EMBL" id="AQN32116.1"/>
    </source>
</evidence>
<feature type="transmembrane region" description="Helical" evidence="1">
    <location>
        <begin position="41"/>
        <end position="60"/>
    </location>
</feature>
<dbReference type="PANTHER" id="PTHR37829:SF3">
    <property type="entry name" value="PROTEIN JAYE-RELATED"/>
    <property type="match status" value="1"/>
</dbReference>
<dbReference type="PANTHER" id="PTHR37829">
    <property type="entry name" value="PHAGE-LIKE ELEMENT PBSX PROTEIN XKDT"/>
    <property type="match status" value="1"/>
</dbReference>
<organism evidence="7">
    <name type="scientific">Phage DP-2017a</name>
    <dbReference type="NCBI Taxonomy" id="1955560"/>
    <lineage>
        <taxon>Viruses</taxon>
    </lineage>
</organism>
<reference evidence="7" key="1">
    <citation type="journal article" date="2016" name="Microbiome">
        <title>Transmission of viruses via our microbiomes.</title>
        <authorList>
            <person name="Ly M."/>
            <person name="Jones M.B."/>
            <person name="Abeles S.R."/>
            <person name="Santiago-Rodriguez T.M."/>
            <person name="Gao J."/>
            <person name="Chan I.C."/>
            <person name="Ghose C."/>
            <person name="Pride D.T."/>
        </authorList>
    </citation>
    <scope>NUCLEOTIDE SEQUENCE</scope>
    <source>
        <strain evidence="2">CA39E</strain>
        <strain evidence="3">CA40A</strain>
        <strain evidence="4">CA40B</strain>
        <strain evidence="5">CA40C</strain>
        <strain evidence="6">CA40D</strain>
        <strain evidence="7">CA40E</strain>
    </source>
</reference>
<evidence type="ECO:0000313" key="6">
    <source>
        <dbReference type="EMBL" id="AQN32132.1"/>
    </source>
</evidence>
<dbReference type="EMBL" id="KX501134">
    <property type="protein sequence ID" value="AQN32068.1"/>
    <property type="molecule type" value="Genomic_DNA"/>
</dbReference>
<protein>
    <submittedName>
        <fullName evidence="7">Baseplate</fullName>
    </submittedName>
</protein>
<dbReference type="EMBL" id="KX501136">
    <property type="protein sequence ID" value="AQN32100.1"/>
    <property type="molecule type" value="Genomic_DNA"/>
</dbReference>
<evidence type="ECO:0000313" key="3">
    <source>
        <dbReference type="EMBL" id="AQN32084.1"/>
    </source>
</evidence>
<dbReference type="EMBL" id="KX501138">
    <property type="protein sequence ID" value="AQN32132.1"/>
    <property type="molecule type" value="Genomic_DNA"/>
</dbReference>
<evidence type="ECO:0000313" key="4">
    <source>
        <dbReference type="EMBL" id="AQN32100.1"/>
    </source>
</evidence>
<name>A0A1Q1PVP2_9VIRU</name>
<dbReference type="InterPro" id="IPR052399">
    <property type="entry name" value="Phage_Baseplate_Assmbl_Protein"/>
</dbReference>
<dbReference type="EMBL" id="KX501137">
    <property type="protein sequence ID" value="AQN32116.1"/>
    <property type="molecule type" value="Genomic_DNA"/>
</dbReference>
<evidence type="ECO:0000313" key="7">
    <source>
        <dbReference type="EMBL" id="AQN32148.1"/>
    </source>
</evidence>
<proteinExistence type="predicted"/>